<evidence type="ECO:0000259" key="2">
    <source>
        <dbReference type="PROSITE" id="PS50883"/>
    </source>
</evidence>
<evidence type="ECO:0000256" key="1">
    <source>
        <dbReference type="SAM" id="Phobius"/>
    </source>
</evidence>
<dbReference type="InterPro" id="IPR000160">
    <property type="entry name" value="GGDEF_dom"/>
</dbReference>
<dbReference type="OrthoDB" id="8416215at2"/>
<dbReference type="Pfam" id="PF00563">
    <property type="entry name" value="EAL"/>
    <property type="match status" value="1"/>
</dbReference>
<dbReference type="NCBIfam" id="TIGR00254">
    <property type="entry name" value="GGDEF"/>
    <property type="match status" value="1"/>
</dbReference>
<dbReference type="Gene3D" id="3.20.20.450">
    <property type="entry name" value="EAL domain"/>
    <property type="match status" value="1"/>
</dbReference>
<accession>A0A2J8I5C0</accession>
<dbReference type="InterPro" id="IPR052155">
    <property type="entry name" value="Biofilm_reg_signaling"/>
</dbReference>
<gene>
    <name evidence="4" type="ORF">C1N32_06415</name>
</gene>
<dbReference type="SUPFAM" id="SSF141868">
    <property type="entry name" value="EAL domain-like"/>
    <property type="match status" value="1"/>
</dbReference>
<dbReference type="SUPFAM" id="SSF55073">
    <property type="entry name" value="Nucleotide cyclase"/>
    <property type="match status" value="1"/>
</dbReference>
<evidence type="ECO:0000259" key="3">
    <source>
        <dbReference type="PROSITE" id="PS50887"/>
    </source>
</evidence>
<dbReference type="PANTHER" id="PTHR44757">
    <property type="entry name" value="DIGUANYLATE CYCLASE DGCP"/>
    <property type="match status" value="1"/>
</dbReference>
<dbReference type="InterPro" id="IPR001633">
    <property type="entry name" value="EAL_dom"/>
</dbReference>
<name>A0A2J8I5C0_VIBDI</name>
<dbReference type="SMART" id="SM00267">
    <property type="entry name" value="GGDEF"/>
    <property type="match status" value="1"/>
</dbReference>
<keyword evidence="1" id="KW-0812">Transmembrane</keyword>
<dbReference type="Pfam" id="PF00990">
    <property type="entry name" value="GGDEF"/>
    <property type="match status" value="1"/>
</dbReference>
<keyword evidence="1" id="KW-1133">Transmembrane helix</keyword>
<proteinExistence type="predicted"/>
<dbReference type="CDD" id="cd01949">
    <property type="entry name" value="GGDEF"/>
    <property type="match status" value="1"/>
</dbReference>
<dbReference type="PROSITE" id="PS50883">
    <property type="entry name" value="EAL"/>
    <property type="match status" value="1"/>
</dbReference>
<feature type="transmembrane region" description="Helical" evidence="1">
    <location>
        <begin position="7"/>
        <end position="28"/>
    </location>
</feature>
<sequence length="800" mass="91007">MKLSKRINLIILPVLIAIFTIAGFVAYLSQKSIVLQALQDKLQYQTGQIIDNLNTELIETDSLLKQFLNSVEVANYLTQERSSYQSYSAEGYLTRFISSVNKSTGKSIQLRITNSSGELLFYFDSTDPFSEADESSLLAAHLNFIDRQLSSDYSSIIETTSYSIEKIKGDLYQLNVFKSFSPEKSIYDTSYSKDSRLFTSVMSLHFNLSERFLPNILANFTDRSKLELNTKLNVSTLNRLEAISYSQPDSLATSAENGLVRATIKVSETYIDTLLNPYKIAIFSLVINVTLVCFYLLRLLIQKQIIRPIEHLTQQVEKAIDGDEKALKRVPHDDEVSSLNNNYIKLLEDLNYLAKRDPLTGLANRSVFSAALVRNIQDAMNNSTLCALFFIDLDNFKEVNDTYGHYMGDRLLVEFSQQLSQCFRKEDLIVRPNTYSDVARIAGDEFAVILPHPPNIDIISKVAQRIVDICKDGLWVDGRHLEVNLSVGVAVSPNDATDADTLMRYADTAMYQIKRSGKNGFHFYSESLEEEIYFHASIEQAIRNALRDDNFYLNFMPIYDSQTLEVIGIEALIRAKESLLKEVGPDQFIPIAESTGLIRCIDEWVLNKSLECLRELIDKQQYSGKMSINFSSWQLKNDNFASKVDELLDFHKIPPQQVELEITETCLIADDNKTIDRLGKLKGLGISLSLDDFGTGYTAFSQLQHYPVDCLKIDRSFIYRLSESTTKHRPLVDIILELASLYQLTTVAEGVETEEQFQYVKRLGCDQVQGYYFSKPLGWKELTNLLDNQKRNRGPQKTES</sequence>
<comment type="caution">
    <text evidence="4">The sequence shown here is derived from an EMBL/GenBank/DDBJ whole genome shotgun (WGS) entry which is preliminary data.</text>
</comment>
<dbReference type="EMBL" id="POSK01000003">
    <property type="protein sequence ID" value="PNI05727.1"/>
    <property type="molecule type" value="Genomic_DNA"/>
</dbReference>
<dbReference type="SMART" id="SM00052">
    <property type="entry name" value="EAL"/>
    <property type="match status" value="1"/>
</dbReference>
<evidence type="ECO:0008006" key="6">
    <source>
        <dbReference type="Google" id="ProtNLM"/>
    </source>
</evidence>
<dbReference type="CDD" id="cd01948">
    <property type="entry name" value="EAL"/>
    <property type="match status" value="1"/>
</dbReference>
<dbReference type="InterPro" id="IPR035919">
    <property type="entry name" value="EAL_sf"/>
</dbReference>
<feature type="domain" description="EAL" evidence="2">
    <location>
        <begin position="535"/>
        <end position="790"/>
    </location>
</feature>
<dbReference type="InterPro" id="IPR029787">
    <property type="entry name" value="Nucleotide_cyclase"/>
</dbReference>
<dbReference type="Proteomes" id="UP000236449">
    <property type="component" value="Unassembled WGS sequence"/>
</dbReference>
<evidence type="ECO:0000313" key="4">
    <source>
        <dbReference type="EMBL" id="PNI05727.1"/>
    </source>
</evidence>
<dbReference type="Gene3D" id="3.30.70.270">
    <property type="match status" value="1"/>
</dbReference>
<evidence type="ECO:0000313" key="5">
    <source>
        <dbReference type="Proteomes" id="UP000236449"/>
    </source>
</evidence>
<feature type="domain" description="GGDEF" evidence="3">
    <location>
        <begin position="384"/>
        <end position="526"/>
    </location>
</feature>
<dbReference type="InterPro" id="IPR043128">
    <property type="entry name" value="Rev_trsase/Diguanyl_cyclase"/>
</dbReference>
<protein>
    <recommendedName>
        <fullName evidence="6">Diguanylate cyclase/phosphodiesterase</fullName>
    </recommendedName>
</protein>
<dbReference type="RefSeq" id="WP_102965766.1">
    <property type="nucleotide sequence ID" value="NZ_POSK01000003.1"/>
</dbReference>
<keyword evidence="1" id="KW-0472">Membrane</keyword>
<dbReference type="PROSITE" id="PS50887">
    <property type="entry name" value="GGDEF"/>
    <property type="match status" value="1"/>
</dbReference>
<organism evidence="4 5">
    <name type="scientific">Vibrio diazotrophicus</name>
    <dbReference type="NCBI Taxonomy" id="685"/>
    <lineage>
        <taxon>Bacteria</taxon>
        <taxon>Pseudomonadati</taxon>
        <taxon>Pseudomonadota</taxon>
        <taxon>Gammaproteobacteria</taxon>
        <taxon>Vibrionales</taxon>
        <taxon>Vibrionaceae</taxon>
        <taxon>Vibrio</taxon>
    </lineage>
</organism>
<dbReference type="AlphaFoldDB" id="A0A2J8I5C0"/>
<dbReference type="PANTHER" id="PTHR44757:SF2">
    <property type="entry name" value="BIOFILM ARCHITECTURE MAINTENANCE PROTEIN MBAA"/>
    <property type="match status" value="1"/>
</dbReference>
<reference evidence="4 5" key="1">
    <citation type="submission" date="2018-01" db="EMBL/GenBank/DDBJ databases">
        <title>Draft genome sequences of six Vibrio diazotrophicus strains isolated from deep-sea sediments of the Baltic Sea.</title>
        <authorList>
            <person name="Castillo D."/>
            <person name="Vandieken V."/>
            <person name="Chiang O."/>
            <person name="Middelboe M."/>
        </authorList>
    </citation>
    <scope>NUCLEOTIDE SEQUENCE [LARGE SCALE GENOMIC DNA]</scope>
    <source>
        <strain evidence="4 5">60.27F</strain>
    </source>
</reference>